<keyword evidence="9" id="KW-0547">Nucleotide-binding</keyword>
<keyword evidence="7 17" id="KW-0436">Ligase</keyword>
<evidence type="ECO:0000256" key="7">
    <source>
        <dbReference type="ARBA" id="ARBA00022598"/>
    </source>
</evidence>
<feature type="domain" description="Aminoacyl-transfer RNA synthetases class-II family profile" evidence="16">
    <location>
        <begin position="228"/>
        <end position="480"/>
    </location>
</feature>
<dbReference type="NCBIfam" id="TIGR00468">
    <property type="entry name" value="pheS"/>
    <property type="match status" value="1"/>
</dbReference>
<evidence type="ECO:0000256" key="12">
    <source>
        <dbReference type="ARBA" id="ARBA00022917"/>
    </source>
</evidence>
<dbReference type="CDD" id="cd00496">
    <property type="entry name" value="PheRS_alpha_core"/>
    <property type="match status" value="1"/>
</dbReference>
<evidence type="ECO:0000256" key="6">
    <source>
        <dbReference type="ARBA" id="ARBA00022490"/>
    </source>
</evidence>
<dbReference type="PANTHER" id="PTHR11538">
    <property type="entry name" value="PHENYLALANYL-TRNA SYNTHETASE"/>
    <property type="match status" value="1"/>
</dbReference>
<evidence type="ECO:0000256" key="15">
    <source>
        <dbReference type="ARBA" id="ARBA00049255"/>
    </source>
</evidence>
<keyword evidence="10" id="KW-0067">ATP-binding</keyword>
<dbReference type="AlphaFoldDB" id="B4L614"/>
<dbReference type="EMBL" id="CH933812">
    <property type="protein sequence ID" value="EDW05810.1"/>
    <property type="molecule type" value="Genomic_DNA"/>
</dbReference>
<evidence type="ECO:0000256" key="3">
    <source>
        <dbReference type="ARBA" id="ARBA00006703"/>
    </source>
</evidence>
<dbReference type="Pfam" id="PF18552">
    <property type="entry name" value="PheRS_DBD1"/>
    <property type="match status" value="1"/>
</dbReference>
<comment type="cofactor">
    <cofactor evidence="1">
        <name>Mg(2+)</name>
        <dbReference type="ChEBI" id="CHEBI:18420"/>
    </cofactor>
</comment>
<dbReference type="InterPro" id="IPR040724">
    <property type="entry name" value="PheRS_DBD1"/>
</dbReference>
<dbReference type="GO" id="GO:0009328">
    <property type="term" value="C:phenylalanine-tRNA ligase complex"/>
    <property type="evidence" value="ECO:0007669"/>
    <property type="project" value="TreeGrafter"/>
</dbReference>
<dbReference type="InterPro" id="IPR004529">
    <property type="entry name" value="Phe-tRNA-synth_IIc_asu"/>
</dbReference>
<comment type="catalytic activity">
    <reaction evidence="15">
        <text>tRNA(Phe) + L-phenylalanine + ATP = L-phenylalanyl-tRNA(Phe) + AMP + diphosphate + H(+)</text>
        <dbReference type="Rhea" id="RHEA:19413"/>
        <dbReference type="Rhea" id="RHEA-COMP:9668"/>
        <dbReference type="Rhea" id="RHEA-COMP:9699"/>
        <dbReference type="ChEBI" id="CHEBI:15378"/>
        <dbReference type="ChEBI" id="CHEBI:30616"/>
        <dbReference type="ChEBI" id="CHEBI:33019"/>
        <dbReference type="ChEBI" id="CHEBI:58095"/>
        <dbReference type="ChEBI" id="CHEBI:78442"/>
        <dbReference type="ChEBI" id="CHEBI:78531"/>
        <dbReference type="ChEBI" id="CHEBI:456215"/>
        <dbReference type="EC" id="6.1.1.20"/>
    </reaction>
</comment>
<evidence type="ECO:0000256" key="9">
    <source>
        <dbReference type="ARBA" id="ARBA00022741"/>
    </source>
</evidence>
<dbReference type="eggNOG" id="KOG2784">
    <property type="taxonomic scope" value="Eukaryota"/>
</dbReference>
<keyword evidence="11" id="KW-0460">Magnesium</keyword>
<dbReference type="EC" id="6.1.1.20" evidence="5"/>
<evidence type="ECO:0000256" key="4">
    <source>
        <dbReference type="ARBA" id="ARBA00011209"/>
    </source>
</evidence>
<dbReference type="OrthoDB" id="238316at2759"/>
<dbReference type="GO" id="GO:0004826">
    <property type="term" value="F:phenylalanine-tRNA ligase activity"/>
    <property type="evidence" value="ECO:0007669"/>
    <property type="project" value="UniProtKB-EC"/>
</dbReference>
<dbReference type="KEGG" id="dmo:Dmoj_GI16265"/>
<evidence type="ECO:0000313" key="17">
    <source>
        <dbReference type="EMBL" id="EDW05810.1"/>
    </source>
</evidence>
<dbReference type="HOGENOM" id="CLU_025086_2_2_1"/>
<dbReference type="GO" id="GO:0000049">
    <property type="term" value="F:tRNA binding"/>
    <property type="evidence" value="ECO:0007669"/>
    <property type="project" value="InterPro"/>
</dbReference>
<name>B4L614_DROMO</name>
<evidence type="ECO:0000256" key="2">
    <source>
        <dbReference type="ARBA" id="ARBA00004496"/>
    </source>
</evidence>
<sequence length="498" mass="55661">MSSPEPSELTERILKYLEGVEQVDSLQLAKEFGIEHQKIVGAVKSIQAHGERLLHVESVTRKSLELTEEGQAVAQGGSHEANVFAAVPEQGIKRTELLAAGGVSAQLGFSKAMSLGWLWLDRSVQPTLVRRKVGAIVDEVREQLLQLAELSAKDVAEYKKRKLLQELTIKSLLLSKGAEFSTTLTKLETDLTTDMLASGQWQQLQFKPYNFDALGAAPVRGQLHPLLKVRSEFRQIFLEMGFSEMATNNYVEASFWNFDALFQPQQHPARDAHDTFFVKQPAQCGPLPEDYVQRVATVHSVGGYGSRGYGYKWQLAEAEKNLLRTHTTAVSARTLYQLAKQPNGFKPAKYFSIDKVFRNEALDATHLAEFHQVEGVIANVGLTLGDLIGTLHEFFRKLGISELQFKPTYNPYTEPSMEVYCYHPGLAKWIEVGNSGIFRPELVLPMGLPPDVNVLAWGLSLERPTMIKYGINNIRDLVGPKVDLKMVEEGPICRLDHD</sequence>
<comment type="subunit">
    <text evidence="4">Tetramer of two alpha and two beta subunits.</text>
</comment>
<dbReference type="GO" id="GO:0046872">
    <property type="term" value="F:metal ion binding"/>
    <property type="evidence" value="ECO:0007669"/>
    <property type="project" value="UniProtKB-KW"/>
</dbReference>
<comment type="subcellular location">
    <subcellularLocation>
        <location evidence="2">Cytoplasm</location>
    </subcellularLocation>
</comment>
<evidence type="ECO:0000256" key="13">
    <source>
        <dbReference type="ARBA" id="ARBA00023146"/>
    </source>
</evidence>
<keyword evidence="13" id="KW-0030">Aminoacyl-tRNA synthetase</keyword>
<protein>
    <recommendedName>
        <fullName evidence="5">phenylalanine--tRNA ligase</fullName>
        <ecNumber evidence="5">6.1.1.20</ecNumber>
    </recommendedName>
    <alternativeName>
        <fullName evidence="14">Phenylalanyl-tRNA synthetase alpha subunit</fullName>
    </alternativeName>
</protein>
<gene>
    <name evidence="17" type="primary">Dmoj\GI16265</name>
    <name evidence="17" type="ORF">Dmoj_GI16265</name>
</gene>
<keyword evidence="8" id="KW-0479">Metal-binding</keyword>
<proteinExistence type="inferred from homology"/>
<dbReference type="GO" id="GO:0005524">
    <property type="term" value="F:ATP binding"/>
    <property type="evidence" value="ECO:0007669"/>
    <property type="project" value="UniProtKB-KW"/>
</dbReference>
<dbReference type="Pfam" id="PF18553">
    <property type="entry name" value="PheRS_DBD3"/>
    <property type="match status" value="1"/>
</dbReference>
<dbReference type="Pfam" id="PF01409">
    <property type="entry name" value="tRNA-synt_2d"/>
    <property type="match status" value="1"/>
</dbReference>
<dbReference type="PROSITE" id="PS50862">
    <property type="entry name" value="AA_TRNA_LIGASE_II"/>
    <property type="match status" value="1"/>
</dbReference>
<dbReference type="PANTHER" id="PTHR11538:SF40">
    <property type="entry name" value="PHENYLALANINE--TRNA LIGASE ALPHA SUBUNIT"/>
    <property type="match status" value="1"/>
</dbReference>
<reference evidence="17 18" key="1">
    <citation type="journal article" date="2007" name="Nature">
        <title>Evolution of genes and genomes on the Drosophila phylogeny.</title>
        <authorList>
            <consortium name="Drosophila 12 Genomes Consortium"/>
            <person name="Clark A.G."/>
            <person name="Eisen M.B."/>
            <person name="Smith D.R."/>
            <person name="Bergman C.M."/>
            <person name="Oliver B."/>
            <person name="Markow T.A."/>
            <person name="Kaufman T.C."/>
            <person name="Kellis M."/>
            <person name="Gelbart W."/>
            <person name="Iyer V.N."/>
            <person name="Pollard D.A."/>
            <person name="Sackton T.B."/>
            <person name="Larracuente A.M."/>
            <person name="Singh N.D."/>
            <person name="Abad J.P."/>
            <person name="Abt D.N."/>
            <person name="Adryan B."/>
            <person name="Aguade M."/>
            <person name="Akashi H."/>
            <person name="Anderson W.W."/>
            <person name="Aquadro C.F."/>
            <person name="Ardell D.H."/>
            <person name="Arguello R."/>
            <person name="Artieri C.G."/>
            <person name="Barbash D.A."/>
            <person name="Barker D."/>
            <person name="Barsanti P."/>
            <person name="Batterham P."/>
            <person name="Batzoglou S."/>
            <person name="Begun D."/>
            <person name="Bhutkar A."/>
            <person name="Blanco E."/>
            <person name="Bosak S.A."/>
            <person name="Bradley R.K."/>
            <person name="Brand A.D."/>
            <person name="Brent M.R."/>
            <person name="Brooks A.N."/>
            <person name="Brown R.H."/>
            <person name="Butlin R.K."/>
            <person name="Caggese C."/>
            <person name="Calvi B.R."/>
            <person name="Bernardo de Carvalho A."/>
            <person name="Caspi A."/>
            <person name="Castrezana S."/>
            <person name="Celniker S.E."/>
            <person name="Chang J.L."/>
            <person name="Chapple C."/>
            <person name="Chatterji S."/>
            <person name="Chinwalla A."/>
            <person name="Civetta A."/>
            <person name="Clifton S.W."/>
            <person name="Comeron J.M."/>
            <person name="Costello J.C."/>
            <person name="Coyne J.A."/>
            <person name="Daub J."/>
            <person name="David R.G."/>
            <person name="Delcher A.L."/>
            <person name="Delehaunty K."/>
            <person name="Do C.B."/>
            <person name="Ebling H."/>
            <person name="Edwards K."/>
            <person name="Eickbush T."/>
            <person name="Evans J.D."/>
            <person name="Filipski A."/>
            <person name="Findeiss S."/>
            <person name="Freyhult E."/>
            <person name="Fulton L."/>
            <person name="Fulton R."/>
            <person name="Garcia A.C."/>
            <person name="Gardiner A."/>
            <person name="Garfield D.A."/>
            <person name="Garvin B.E."/>
            <person name="Gibson G."/>
            <person name="Gilbert D."/>
            <person name="Gnerre S."/>
            <person name="Godfrey J."/>
            <person name="Good R."/>
            <person name="Gotea V."/>
            <person name="Gravely B."/>
            <person name="Greenberg A.J."/>
            <person name="Griffiths-Jones S."/>
            <person name="Gross S."/>
            <person name="Guigo R."/>
            <person name="Gustafson E.A."/>
            <person name="Haerty W."/>
            <person name="Hahn M.W."/>
            <person name="Halligan D.L."/>
            <person name="Halpern A.L."/>
            <person name="Halter G.M."/>
            <person name="Han M.V."/>
            <person name="Heger A."/>
            <person name="Hillier L."/>
            <person name="Hinrichs A.S."/>
            <person name="Holmes I."/>
            <person name="Hoskins R.A."/>
            <person name="Hubisz M.J."/>
            <person name="Hultmark D."/>
            <person name="Huntley M.A."/>
            <person name="Jaffe D.B."/>
            <person name="Jagadeeshan S."/>
            <person name="Jeck W.R."/>
            <person name="Johnson J."/>
            <person name="Jones C.D."/>
            <person name="Jordan W.C."/>
            <person name="Karpen G.H."/>
            <person name="Kataoka E."/>
            <person name="Keightley P.D."/>
            <person name="Kheradpour P."/>
            <person name="Kirkness E.F."/>
            <person name="Koerich L.B."/>
            <person name="Kristiansen K."/>
            <person name="Kudrna D."/>
            <person name="Kulathinal R.J."/>
            <person name="Kumar S."/>
            <person name="Kwok R."/>
            <person name="Lander E."/>
            <person name="Langley C.H."/>
            <person name="Lapoint R."/>
            <person name="Lazzaro B.P."/>
            <person name="Lee S.J."/>
            <person name="Levesque L."/>
            <person name="Li R."/>
            <person name="Lin C.F."/>
            <person name="Lin M.F."/>
            <person name="Lindblad-Toh K."/>
            <person name="Llopart A."/>
            <person name="Long M."/>
            <person name="Low L."/>
            <person name="Lozovsky E."/>
            <person name="Lu J."/>
            <person name="Luo M."/>
            <person name="Machado C.A."/>
            <person name="Makalowski W."/>
            <person name="Marzo M."/>
            <person name="Matsuda M."/>
            <person name="Matzkin L."/>
            <person name="McAllister B."/>
            <person name="McBride C.S."/>
            <person name="McKernan B."/>
            <person name="McKernan K."/>
            <person name="Mendez-Lago M."/>
            <person name="Minx P."/>
            <person name="Mollenhauer M.U."/>
            <person name="Montooth K."/>
            <person name="Mount S.M."/>
            <person name="Mu X."/>
            <person name="Myers E."/>
            <person name="Negre B."/>
            <person name="Newfeld S."/>
            <person name="Nielsen R."/>
            <person name="Noor M.A."/>
            <person name="O'Grady P."/>
            <person name="Pachter L."/>
            <person name="Papaceit M."/>
            <person name="Parisi M.J."/>
            <person name="Parisi M."/>
            <person name="Parts L."/>
            <person name="Pedersen J.S."/>
            <person name="Pesole G."/>
            <person name="Phillippy A.M."/>
            <person name="Ponting C.P."/>
            <person name="Pop M."/>
            <person name="Porcelli D."/>
            <person name="Powell J.R."/>
            <person name="Prohaska S."/>
            <person name="Pruitt K."/>
            <person name="Puig M."/>
            <person name="Quesneville H."/>
            <person name="Ram K.R."/>
            <person name="Rand D."/>
            <person name="Rasmussen M.D."/>
            <person name="Reed L.K."/>
            <person name="Reenan R."/>
            <person name="Reily A."/>
            <person name="Remington K.A."/>
            <person name="Rieger T.T."/>
            <person name="Ritchie M.G."/>
            <person name="Robin C."/>
            <person name="Rogers Y.H."/>
            <person name="Rohde C."/>
            <person name="Rozas J."/>
            <person name="Rubenfield M.J."/>
            <person name="Ruiz A."/>
            <person name="Russo S."/>
            <person name="Salzberg S.L."/>
            <person name="Sanchez-Gracia A."/>
            <person name="Saranga D.J."/>
            <person name="Sato H."/>
            <person name="Schaeffer S.W."/>
            <person name="Schatz M.C."/>
            <person name="Schlenke T."/>
            <person name="Schwartz R."/>
            <person name="Segarra C."/>
            <person name="Singh R.S."/>
            <person name="Sirot L."/>
            <person name="Sirota M."/>
            <person name="Sisneros N.B."/>
            <person name="Smith C.D."/>
            <person name="Smith T.F."/>
            <person name="Spieth J."/>
            <person name="Stage D.E."/>
            <person name="Stark A."/>
            <person name="Stephan W."/>
            <person name="Strausberg R.L."/>
            <person name="Strempel S."/>
            <person name="Sturgill D."/>
            <person name="Sutton G."/>
            <person name="Sutton G.G."/>
            <person name="Tao W."/>
            <person name="Teichmann S."/>
            <person name="Tobari Y.N."/>
            <person name="Tomimura Y."/>
            <person name="Tsolas J.M."/>
            <person name="Valente V.L."/>
            <person name="Venter E."/>
            <person name="Venter J.C."/>
            <person name="Vicario S."/>
            <person name="Vieira F.G."/>
            <person name="Vilella A.J."/>
            <person name="Villasante A."/>
            <person name="Walenz B."/>
            <person name="Wang J."/>
            <person name="Wasserman M."/>
            <person name="Watts T."/>
            <person name="Wilson D."/>
            <person name="Wilson R.K."/>
            <person name="Wing R.A."/>
            <person name="Wolfner M.F."/>
            <person name="Wong A."/>
            <person name="Wong G.K."/>
            <person name="Wu C.I."/>
            <person name="Wu G."/>
            <person name="Yamamoto D."/>
            <person name="Yang H.P."/>
            <person name="Yang S.P."/>
            <person name="Yorke J.A."/>
            <person name="Yoshida K."/>
            <person name="Zdobnov E."/>
            <person name="Zhang P."/>
            <person name="Zhang Y."/>
            <person name="Zimin A.V."/>
            <person name="Baldwin J."/>
            <person name="Abdouelleil A."/>
            <person name="Abdulkadir J."/>
            <person name="Abebe A."/>
            <person name="Abera B."/>
            <person name="Abreu J."/>
            <person name="Acer S.C."/>
            <person name="Aftuck L."/>
            <person name="Alexander A."/>
            <person name="An P."/>
            <person name="Anderson E."/>
            <person name="Anderson S."/>
            <person name="Arachi H."/>
            <person name="Azer M."/>
            <person name="Bachantsang P."/>
            <person name="Barry A."/>
            <person name="Bayul T."/>
            <person name="Berlin A."/>
            <person name="Bessette D."/>
            <person name="Bloom T."/>
            <person name="Blye J."/>
            <person name="Boguslavskiy L."/>
            <person name="Bonnet C."/>
            <person name="Boukhgalter B."/>
            <person name="Bourzgui I."/>
            <person name="Brown A."/>
            <person name="Cahill P."/>
            <person name="Channer S."/>
            <person name="Cheshatsang Y."/>
            <person name="Chuda L."/>
            <person name="Citroen M."/>
            <person name="Collymore A."/>
            <person name="Cooke P."/>
            <person name="Costello M."/>
            <person name="D'Aco K."/>
            <person name="Daza R."/>
            <person name="De Haan G."/>
            <person name="DeGray S."/>
            <person name="DeMaso C."/>
            <person name="Dhargay N."/>
            <person name="Dooley K."/>
            <person name="Dooley E."/>
            <person name="Doricent M."/>
            <person name="Dorje P."/>
            <person name="Dorjee K."/>
            <person name="Dupes A."/>
            <person name="Elong R."/>
            <person name="Falk J."/>
            <person name="Farina A."/>
            <person name="Faro S."/>
            <person name="Ferguson D."/>
            <person name="Fisher S."/>
            <person name="Foley C.D."/>
            <person name="Franke A."/>
            <person name="Friedrich D."/>
            <person name="Gadbois L."/>
            <person name="Gearin G."/>
            <person name="Gearin C.R."/>
            <person name="Giannoukos G."/>
            <person name="Goode T."/>
            <person name="Graham J."/>
            <person name="Grandbois E."/>
            <person name="Grewal S."/>
            <person name="Gyaltsen K."/>
            <person name="Hafez N."/>
            <person name="Hagos B."/>
            <person name="Hall J."/>
            <person name="Henson C."/>
            <person name="Hollinger A."/>
            <person name="Honan T."/>
            <person name="Huard M.D."/>
            <person name="Hughes L."/>
            <person name="Hurhula B."/>
            <person name="Husby M.E."/>
            <person name="Kamat A."/>
            <person name="Kanga B."/>
            <person name="Kashin S."/>
            <person name="Khazanovich D."/>
            <person name="Kisner P."/>
            <person name="Lance K."/>
            <person name="Lara M."/>
            <person name="Lee W."/>
            <person name="Lennon N."/>
            <person name="Letendre F."/>
            <person name="LeVine R."/>
            <person name="Lipovsky A."/>
            <person name="Liu X."/>
            <person name="Liu J."/>
            <person name="Liu S."/>
            <person name="Lokyitsang T."/>
            <person name="Lokyitsang Y."/>
            <person name="Lubonja R."/>
            <person name="Lui A."/>
            <person name="MacDonald P."/>
            <person name="Magnisalis V."/>
            <person name="Maru K."/>
            <person name="Matthews C."/>
            <person name="McCusker W."/>
            <person name="McDonough S."/>
            <person name="Mehta T."/>
            <person name="Meldrim J."/>
            <person name="Meneus L."/>
            <person name="Mihai O."/>
            <person name="Mihalev A."/>
            <person name="Mihova T."/>
            <person name="Mittelman R."/>
            <person name="Mlenga V."/>
            <person name="Montmayeur A."/>
            <person name="Mulrain L."/>
            <person name="Navidi A."/>
            <person name="Naylor J."/>
            <person name="Negash T."/>
            <person name="Nguyen T."/>
            <person name="Nguyen N."/>
            <person name="Nicol R."/>
            <person name="Norbu C."/>
            <person name="Norbu N."/>
            <person name="Novod N."/>
            <person name="O'Neill B."/>
            <person name="Osman S."/>
            <person name="Markiewicz E."/>
            <person name="Oyono O.L."/>
            <person name="Patti C."/>
            <person name="Phunkhang P."/>
            <person name="Pierre F."/>
            <person name="Priest M."/>
            <person name="Raghuraman S."/>
            <person name="Rege F."/>
            <person name="Reyes R."/>
            <person name="Rise C."/>
            <person name="Rogov P."/>
            <person name="Ross K."/>
            <person name="Ryan E."/>
            <person name="Settipalli S."/>
            <person name="Shea T."/>
            <person name="Sherpa N."/>
            <person name="Shi L."/>
            <person name="Shih D."/>
            <person name="Sparrow T."/>
            <person name="Spaulding J."/>
            <person name="Stalker J."/>
            <person name="Stange-Thomann N."/>
            <person name="Stavropoulos S."/>
            <person name="Stone C."/>
            <person name="Strader C."/>
            <person name="Tesfaye S."/>
            <person name="Thomson T."/>
            <person name="Thoulutsang Y."/>
            <person name="Thoulutsang D."/>
            <person name="Topham K."/>
            <person name="Topping I."/>
            <person name="Tsamla T."/>
            <person name="Vassiliev H."/>
            <person name="Vo A."/>
            <person name="Wangchuk T."/>
            <person name="Wangdi T."/>
            <person name="Weiand M."/>
            <person name="Wilkinson J."/>
            <person name="Wilson A."/>
            <person name="Yadav S."/>
            <person name="Young G."/>
            <person name="Yu Q."/>
            <person name="Zembek L."/>
            <person name="Zhong D."/>
            <person name="Zimmer A."/>
            <person name="Zwirko Z."/>
            <person name="Jaffe D.B."/>
            <person name="Alvarez P."/>
            <person name="Brockman W."/>
            <person name="Butler J."/>
            <person name="Chin C."/>
            <person name="Gnerre S."/>
            <person name="Grabherr M."/>
            <person name="Kleber M."/>
            <person name="Mauceli E."/>
            <person name="MacCallum I."/>
        </authorList>
    </citation>
    <scope>NUCLEOTIDE SEQUENCE [LARGE SCALE GENOMIC DNA]</scope>
    <source>
        <strain evidence="18">Tucson 15081-1352.22</strain>
    </source>
</reference>
<dbReference type="GO" id="GO:0005829">
    <property type="term" value="C:cytosol"/>
    <property type="evidence" value="ECO:0007669"/>
    <property type="project" value="TreeGrafter"/>
</dbReference>
<dbReference type="Gene3D" id="3.30.1370.240">
    <property type="match status" value="1"/>
</dbReference>
<evidence type="ECO:0000313" key="18">
    <source>
        <dbReference type="Proteomes" id="UP000009192"/>
    </source>
</evidence>
<dbReference type="InParanoid" id="B4L614"/>
<evidence type="ECO:0000259" key="16">
    <source>
        <dbReference type="PROSITE" id="PS50862"/>
    </source>
</evidence>
<keyword evidence="6" id="KW-0963">Cytoplasm</keyword>
<dbReference type="Gene3D" id="1.10.10.2320">
    <property type="match status" value="1"/>
</dbReference>
<dbReference type="InterPro" id="IPR006195">
    <property type="entry name" value="aa-tRNA-synth_II"/>
</dbReference>
<dbReference type="Gene3D" id="3.30.930.10">
    <property type="entry name" value="Bira Bifunctional Protein, Domain 2"/>
    <property type="match status" value="1"/>
</dbReference>
<dbReference type="Gene3D" id="1.10.10.2330">
    <property type="match status" value="1"/>
</dbReference>
<keyword evidence="12" id="KW-0648">Protein biosynthesis</keyword>
<evidence type="ECO:0000256" key="5">
    <source>
        <dbReference type="ARBA" id="ARBA00012814"/>
    </source>
</evidence>
<dbReference type="FunFam" id="3.30.930.10:FF:000033">
    <property type="entry name" value="Phenylalanine--tRNA ligase alpha subunit"/>
    <property type="match status" value="1"/>
</dbReference>
<dbReference type="PhylomeDB" id="B4L614"/>
<evidence type="ECO:0000256" key="1">
    <source>
        <dbReference type="ARBA" id="ARBA00001946"/>
    </source>
</evidence>
<dbReference type="NCBIfam" id="NF003210">
    <property type="entry name" value="PRK04172.1"/>
    <property type="match status" value="1"/>
</dbReference>
<dbReference type="InterPro" id="IPR002319">
    <property type="entry name" value="Phenylalanyl-tRNA_Synthase"/>
</dbReference>
<organism evidence="17 18">
    <name type="scientific">Drosophila mojavensis</name>
    <name type="common">Fruit fly</name>
    <dbReference type="NCBI Taxonomy" id="7230"/>
    <lineage>
        <taxon>Eukaryota</taxon>
        <taxon>Metazoa</taxon>
        <taxon>Ecdysozoa</taxon>
        <taxon>Arthropoda</taxon>
        <taxon>Hexapoda</taxon>
        <taxon>Insecta</taxon>
        <taxon>Pterygota</taxon>
        <taxon>Neoptera</taxon>
        <taxon>Endopterygota</taxon>
        <taxon>Diptera</taxon>
        <taxon>Brachycera</taxon>
        <taxon>Muscomorpha</taxon>
        <taxon>Ephydroidea</taxon>
        <taxon>Drosophilidae</taxon>
        <taxon>Drosophila</taxon>
    </lineage>
</organism>
<keyword evidence="18" id="KW-1185">Reference proteome</keyword>
<dbReference type="Proteomes" id="UP000009192">
    <property type="component" value="Unassembled WGS sequence"/>
</dbReference>
<accession>B4L614</accession>
<dbReference type="OMA" id="YVEASFW"/>
<comment type="similarity">
    <text evidence="3">Belongs to the class-II aminoacyl-tRNA synthetase family. Phe-tRNA synthetase alpha subunit type 2 subfamily.</text>
</comment>
<dbReference type="InterPro" id="IPR045864">
    <property type="entry name" value="aa-tRNA-synth_II/BPL/LPL"/>
</dbReference>
<evidence type="ECO:0000256" key="14">
    <source>
        <dbReference type="ARBA" id="ARBA00030612"/>
    </source>
</evidence>
<dbReference type="GO" id="GO:0006432">
    <property type="term" value="P:phenylalanyl-tRNA aminoacylation"/>
    <property type="evidence" value="ECO:0007669"/>
    <property type="project" value="InterPro"/>
</dbReference>
<dbReference type="InterPro" id="IPR040725">
    <property type="entry name" value="PheRS_DBD3"/>
</dbReference>
<dbReference type="SUPFAM" id="SSF55681">
    <property type="entry name" value="Class II aaRS and biotin synthetases"/>
    <property type="match status" value="1"/>
</dbReference>
<evidence type="ECO:0000256" key="11">
    <source>
        <dbReference type="ARBA" id="ARBA00022842"/>
    </source>
</evidence>
<dbReference type="SMR" id="B4L614"/>
<evidence type="ECO:0000256" key="8">
    <source>
        <dbReference type="ARBA" id="ARBA00022723"/>
    </source>
</evidence>
<evidence type="ECO:0000256" key="10">
    <source>
        <dbReference type="ARBA" id="ARBA00022840"/>
    </source>
</evidence>